<dbReference type="Pfam" id="PF21394">
    <property type="entry name" value="Beta-ketacyl_N"/>
    <property type="match status" value="1"/>
</dbReference>
<comment type="caution">
    <text evidence="7">The sequence shown here is derived from an EMBL/GenBank/DDBJ whole genome shotgun (WGS) entry which is preliminary data.</text>
</comment>
<dbReference type="Pfam" id="PF02801">
    <property type="entry name" value="Ketoacyl-synt_C"/>
    <property type="match status" value="1"/>
</dbReference>
<keyword evidence="2" id="KW-0597">Phosphoprotein</keyword>
<dbReference type="Pfam" id="PF00550">
    <property type="entry name" value="PP-binding"/>
    <property type="match status" value="1"/>
</dbReference>
<dbReference type="SUPFAM" id="SSF53901">
    <property type="entry name" value="Thiolase-like"/>
    <property type="match status" value="1"/>
</dbReference>
<dbReference type="InterPro" id="IPR009081">
    <property type="entry name" value="PP-bd_ACP"/>
</dbReference>
<dbReference type="InterPro" id="IPR057326">
    <property type="entry name" value="KR_dom"/>
</dbReference>
<dbReference type="RefSeq" id="WP_190944347.1">
    <property type="nucleotide sequence ID" value="NZ_JACJSI010000115.1"/>
</dbReference>
<keyword evidence="3" id="KW-0808">Transferase</keyword>
<dbReference type="PANTHER" id="PTHR43775:SF51">
    <property type="entry name" value="INACTIVE PHENOLPHTHIOCEROL SYNTHESIS POLYKETIDE SYNTHASE TYPE I PKS1-RELATED"/>
    <property type="match status" value="1"/>
</dbReference>
<keyword evidence="4" id="KW-0511">Multifunctional enzyme</keyword>
<dbReference type="SUPFAM" id="SSF51735">
    <property type="entry name" value="NAD(P)-binding Rossmann-fold domains"/>
    <property type="match status" value="2"/>
</dbReference>
<dbReference type="InterPro" id="IPR001227">
    <property type="entry name" value="Ac_transferase_dom_sf"/>
</dbReference>
<dbReference type="Gene3D" id="3.30.70.3290">
    <property type="match status" value="1"/>
</dbReference>
<dbReference type="GO" id="GO:0016746">
    <property type="term" value="F:acyltransferase activity"/>
    <property type="evidence" value="ECO:0007669"/>
    <property type="project" value="UniProtKB-KW"/>
</dbReference>
<dbReference type="Gene3D" id="3.40.47.10">
    <property type="match status" value="1"/>
</dbReference>
<name>A0ABR8DY59_9NOSO</name>
<dbReference type="InterPro" id="IPR020841">
    <property type="entry name" value="PKS_Beta-ketoAc_synthase_dom"/>
</dbReference>
<dbReference type="InterPro" id="IPR036736">
    <property type="entry name" value="ACP-like_sf"/>
</dbReference>
<dbReference type="SMART" id="SM00823">
    <property type="entry name" value="PKS_PP"/>
    <property type="match status" value="1"/>
</dbReference>
<dbReference type="InterPro" id="IPR014043">
    <property type="entry name" value="Acyl_transferase_dom"/>
</dbReference>
<dbReference type="InterPro" id="IPR014031">
    <property type="entry name" value="Ketoacyl_synth_C"/>
</dbReference>
<dbReference type="PROSITE" id="PS00606">
    <property type="entry name" value="KS3_1"/>
    <property type="match status" value="1"/>
</dbReference>
<dbReference type="InterPro" id="IPR016036">
    <property type="entry name" value="Malonyl_transacylase_ACP-bd"/>
</dbReference>
<dbReference type="Proteomes" id="UP000623440">
    <property type="component" value="Unassembled WGS sequence"/>
</dbReference>
<sequence length="1939" mass="216099">MDRSSIVSNQTGLEIAIIGISGRFPGARNTDEFWHNLQNSVESIAFYSDEELLSSGISPAQLSDQNYIKAGAILEDVEFFDAAFFGFTPREAEITDPQHRIFLESAWEALENAGYDSETYEGSIGVYAGASLPSYLLNLYSNQNLIDSVDDDQIAIGIDKDYLATRVSYKLNLEGPSYTIQTACSTSLVAVHLACQSLLSGECDMALAGGVSIQSQGKAGYVYVEGGISSPDGHCRAFDAKAQGTISGDGVGIVVLKRLEDAIKDRDTIYAVIKGSATNNDGSFKLSYTAPRIDSQAKVIRAAQLIAEVEPETITYIETHGTGTVLGDPIEIAALTQAFRAGSQKKGFCAIGSVKTNIGHLDTAAGVAGLIKTALAFKNELLPPSLHFQEPNSKIDFANSPFYVNSTLSEWKNQGTPRRAGVSSFGVGGTNVHVVLEEAPTIIPSETSKPWQIVTISAKTKSALEAATKNLVVYLKQHPEINLADVAYTLNKGRRAFNYRRVLVCKDIEDIVNTLSSFEPQRVLTSQEVKERSLVFMFPGQGAQYVNMTLELYQTEPTFRQQVDLCVEILKPHLGLDLKSILYPSEEQVQEAADQLQQTAITQPALFMIEYALAKLWMSWGIHPVAMIGHSIGEYVAACLAGVFSLEDALSLVAARGKLMQLLPPGSMLAVPLPENEVQPLLNKHLSLAAINGASLCVVSGLMDAVEVLQNQLANQGVECRRLHTSHAFHSQMVEPILKPFTDQVKKISLKAPQIPYLSNVTGIWVTAAEATDPSYWSKHLRQTVQFAQGLQELLKEPNQVLLEVGPGRVLSTLALQHPDKTEEQVVLSSVRHPQDDQSDVAFLLTNLAELWLSGVQVNWSDFYTHEQRYRLPLPTYPFERQRYWIELQPKTADLQVQQRLTSAQLWQTFVQAGQLQASSNISALDQSSYLVNKQWLDRLCIAYIHLALHNLGVLLHPEEKYSLEMLFEKYKIIPRYQQLLYRWLNILVEQGQLQQEKGLFYNLAPLTKKSLDSILEEVKVRRVDAPQMLKSIQICGEHLAEVLIGEKEPLELYLATEDDLYTNGKEPEEESLPLESPLNSYIKAILRSSVEAVVKSLPPDVNLRILEIGGGIGIATAELLPILSLRQTNYTFTDIGGLFLKQAQQRFSDYPFVEYRFLDIEKLPIHQGYKMHSFDLVLAVNVLHVTRNMAETLEHVRSLLAPGGFLLLWEITQPQLDFDIGDGLLMNPLEDEERSKGNPFLSKEQWQKVLHEHGFVEVVAFSETEAYGEQVLLAQASTLITDEAPKAFTVSAEKKNIDHRHSDLLSEQREIADWFYIPSWKRSIQPQSTVELGCCLVFVDECGFGEKIVQRLKLENHNVVSVKIGDKFQKENEFSEYIYTINPRYPEDYHALLKDLCILGKAPKTIVHLWSVTSSSIIEDSEKYEAFGFYSLLFLTQAIAQQNLTNSVAIEIVSNNLQDVTGTEILCPEKALIMGPCQVIPQEYSHIVCQSIDIILPHGESWEENRLVDQLLSEFTSSKSDRIIAYRGYHRWVQTFEPVHLQGVGEGIPQLRPEGVYLITDVLEDFGLAVAEYLAHAVQAKLILLTCAVFPQQDEWEKWLSTNQQQDDVSYKIRKLQAIAALGVEIMILSPNLSNSQQLAAAIKKANHKFGQIHGVIHTATVSGEGMIQVKTKEATANAMASKVIGTRLLESLFQEAKLDFFILCSSLVSFDGTTGMLEATASNAFLDAFAHYSNSRNAGSIKSINWDRWHSLDLLQNAERQGESLAFTQGVEAFKRILPTSNLPQIAVSKQDLPTLMQQKHCVQPAAALVKETWLQSNHLRPHLENTYVASRNEVERSLTEIWQELLGIKKIGIYDNFFELGGDSLFATQLVSRICKKFEVELPYKLFFNAPTIAELAEAILARLTDLTEEEKLAQILADIENLSEEELQGILTSQD</sequence>
<protein>
    <submittedName>
        <fullName evidence="7">Acyltransferase domain-containing protein</fullName>
    </submittedName>
</protein>
<dbReference type="InterPro" id="IPR016035">
    <property type="entry name" value="Acyl_Trfase/lysoPLipase"/>
</dbReference>
<reference evidence="7 8" key="1">
    <citation type="journal article" date="2020" name="ISME J.">
        <title>Comparative genomics reveals insights into cyanobacterial evolution and habitat adaptation.</title>
        <authorList>
            <person name="Chen M.Y."/>
            <person name="Teng W.K."/>
            <person name="Zhao L."/>
            <person name="Hu C.X."/>
            <person name="Zhou Y.K."/>
            <person name="Han B.P."/>
            <person name="Song L.R."/>
            <person name="Shu W.S."/>
        </authorList>
    </citation>
    <scope>NUCLEOTIDE SEQUENCE [LARGE SCALE GENOMIC DNA]</scope>
    <source>
        <strain evidence="7 8">FACHB-838</strain>
    </source>
</reference>
<dbReference type="InterPro" id="IPR013968">
    <property type="entry name" value="PKS_KR"/>
</dbReference>
<dbReference type="Pfam" id="PF08659">
    <property type="entry name" value="KR"/>
    <property type="match status" value="1"/>
</dbReference>
<dbReference type="SMART" id="SM00822">
    <property type="entry name" value="PKS_KR"/>
    <property type="match status" value="1"/>
</dbReference>
<dbReference type="SMART" id="SM00825">
    <property type="entry name" value="PKS_KS"/>
    <property type="match status" value="1"/>
</dbReference>
<dbReference type="EMBL" id="JACJSI010000115">
    <property type="protein sequence ID" value="MBD2533801.1"/>
    <property type="molecule type" value="Genomic_DNA"/>
</dbReference>
<dbReference type="InterPro" id="IPR013217">
    <property type="entry name" value="Methyltransf_12"/>
</dbReference>
<dbReference type="InterPro" id="IPR016039">
    <property type="entry name" value="Thiolase-like"/>
</dbReference>
<dbReference type="CDD" id="cd00833">
    <property type="entry name" value="PKS"/>
    <property type="match status" value="1"/>
</dbReference>
<dbReference type="InterPro" id="IPR020806">
    <property type="entry name" value="PKS_PP-bd"/>
</dbReference>
<dbReference type="Pfam" id="PF22621">
    <property type="entry name" value="CurL-like_PKS_C"/>
    <property type="match status" value="1"/>
</dbReference>
<evidence type="ECO:0000256" key="3">
    <source>
        <dbReference type="ARBA" id="ARBA00022679"/>
    </source>
</evidence>
<evidence type="ECO:0000256" key="2">
    <source>
        <dbReference type="ARBA" id="ARBA00022553"/>
    </source>
</evidence>
<dbReference type="Gene3D" id="3.40.50.150">
    <property type="entry name" value="Vaccinia Virus protein VP39"/>
    <property type="match status" value="1"/>
</dbReference>
<dbReference type="Pfam" id="PF00698">
    <property type="entry name" value="Acyl_transf_1"/>
    <property type="match status" value="1"/>
</dbReference>
<dbReference type="PANTHER" id="PTHR43775">
    <property type="entry name" value="FATTY ACID SYNTHASE"/>
    <property type="match status" value="1"/>
</dbReference>
<dbReference type="Gene3D" id="1.10.1200.10">
    <property type="entry name" value="ACP-like"/>
    <property type="match status" value="1"/>
</dbReference>
<dbReference type="Gene3D" id="3.40.366.10">
    <property type="entry name" value="Malonyl-Coenzyme A Acyl Carrier Protein, domain 2"/>
    <property type="match status" value="1"/>
</dbReference>
<dbReference type="SUPFAM" id="SSF53335">
    <property type="entry name" value="S-adenosyl-L-methionine-dependent methyltransferases"/>
    <property type="match status" value="1"/>
</dbReference>
<dbReference type="PROSITE" id="PS50075">
    <property type="entry name" value="CARRIER"/>
    <property type="match status" value="1"/>
</dbReference>
<dbReference type="InterPro" id="IPR049490">
    <property type="entry name" value="C883_1060-like_KR_N"/>
</dbReference>
<evidence type="ECO:0000259" key="5">
    <source>
        <dbReference type="PROSITE" id="PS50075"/>
    </source>
</evidence>
<dbReference type="SUPFAM" id="SSF55048">
    <property type="entry name" value="Probable ACP-binding domain of malonyl-CoA ACP transacylase"/>
    <property type="match status" value="1"/>
</dbReference>
<organism evidence="7 8">
    <name type="scientific">Nostoc flagelliforme FACHB-838</name>
    <dbReference type="NCBI Taxonomy" id="2692904"/>
    <lineage>
        <taxon>Bacteria</taxon>
        <taxon>Bacillati</taxon>
        <taxon>Cyanobacteriota</taxon>
        <taxon>Cyanophyceae</taxon>
        <taxon>Nostocales</taxon>
        <taxon>Nostocaceae</taxon>
        <taxon>Nostoc</taxon>
    </lineage>
</organism>
<dbReference type="SUPFAM" id="SSF47336">
    <property type="entry name" value="ACP-like"/>
    <property type="match status" value="1"/>
</dbReference>
<keyword evidence="1" id="KW-0596">Phosphopantetheine</keyword>
<dbReference type="PROSITE" id="PS52004">
    <property type="entry name" value="KS3_2"/>
    <property type="match status" value="1"/>
</dbReference>
<keyword evidence="7" id="KW-0012">Acyltransferase</keyword>
<dbReference type="Pfam" id="PF08242">
    <property type="entry name" value="Methyltransf_12"/>
    <property type="match status" value="1"/>
</dbReference>
<gene>
    <name evidence="7" type="ORF">H6G97_31305</name>
</gene>
<keyword evidence="8" id="KW-1185">Reference proteome</keyword>
<dbReference type="InterPro" id="IPR050091">
    <property type="entry name" value="PKS_NRPS_Biosynth_Enz"/>
</dbReference>
<evidence type="ECO:0000259" key="6">
    <source>
        <dbReference type="PROSITE" id="PS52004"/>
    </source>
</evidence>
<dbReference type="InterPro" id="IPR036291">
    <property type="entry name" value="NAD(P)-bd_dom_sf"/>
</dbReference>
<dbReference type="Pfam" id="PF00109">
    <property type="entry name" value="ketoacyl-synt"/>
    <property type="match status" value="1"/>
</dbReference>
<proteinExistence type="predicted"/>
<dbReference type="InterPro" id="IPR029063">
    <property type="entry name" value="SAM-dependent_MTases_sf"/>
</dbReference>
<evidence type="ECO:0000256" key="1">
    <source>
        <dbReference type="ARBA" id="ARBA00022450"/>
    </source>
</evidence>
<dbReference type="InterPro" id="IPR018201">
    <property type="entry name" value="Ketoacyl_synth_AS"/>
</dbReference>
<feature type="domain" description="Ketosynthase family 3 (KS3)" evidence="6">
    <location>
        <begin position="12"/>
        <end position="438"/>
    </location>
</feature>
<dbReference type="SMART" id="SM00827">
    <property type="entry name" value="PKS_AT"/>
    <property type="match status" value="1"/>
</dbReference>
<dbReference type="CDD" id="cd08953">
    <property type="entry name" value="KR_2_SDR_x"/>
    <property type="match status" value="1"/>
</dbReference>
<dbReference type="Gene3D" id="3.40.50.720">
    <property type="entry name" value="NAD(P)-binding Rossmann-like Domain"/>
    <property type="match status" value="1"/>
</dbReference>
<evidence type="ECO:0000313" key="7">
    <source>
        <dbReference type="EMBL" id="MBD2533801.1"/>
    </source>
</evidence>
<dbReference type="Gene3D" id="3.30.70.250">
    <property type="entry name" value="Malonyl-CoA ACP transacylase, ACP-binding"/>
    <property type="match status" value="1"/>
</dbReference>
<accession>A0ABR8DY59</accession>
<feature type="domain" description="Carrier" evidence="5">
    <location>
        <begin position="1832"/>
        <end position="1907"/>
    </location>
</feature>
<dbReference type="SUPFAM" id="SSF52151">
    <property type="entry name" value="FabD/lysophospholipase-like"/>
    <property type="match status" value="1"/>
</dbReference>
<evidence type="ECO:0000256" key="4">
    <source>
        <dbReference type="ARBA" id="ARBA00023268"/>
    </source>
</evidence>
<evidence type="ECO:0000313" key="8">
    <source>
        <dbReference type="Proteomes" id="UP000623440"/>
    </source>
</evidence>
<dbReference type="InterPro" id="IPR014030">
    <property type="entry name" value="Ketoacyl_synth_N"/>
</dbReference>